<evidence type="ECO:0000256" key="5">
    <source>
        <dbReference type="ARBA" id="ARBA00022605"/>
    </source>
</evidence>
<evidence type="ECO:0000256" key="7">
    <source>
        <dbReference type="ARBA" id="ARBA00023239"/>
    </source>
</evidence>
<dbReference type="Pfam" id="PF00977">
    <property type="entry name" value="His_biosynth"/>
    <property type="match status" value="1"/>
</dbReference>
<evidence type="ECO:0000256" key="9">
    <source>
        <dbReference type="ARBA" id="ARBA00030264"/>
    </source>
</evidence>
<dbReference type="RefSeq" id="WP_132795700.1">
    <property type="nucleotide sequence ID" value="NZ_SLXM01000010.1"/>
</dbReference>
<dbReference type="CDD" id="cd04731">
    <property type="entry name" value="HisF"/>
    <property type="match status" value="1"/>
</dbReference>
<evidence type="ECO:0000256" key="1">
    <source>
        <dbReference type="ARBA" id="ARBA00005091"/>
    </source>
</evidence>
<dbReference type="InterPro" id="IPR004651">
    <property type="entry name" value="HisF"/>
</dbReference>
<dbReference type="InterPro" id="IPR013785">
    <property type="entry name" value="Aldolase_TIM"/>
</dbReference>
<protein>
    <recommendedName>
        <fullName evidence="4">imidazole glycerol-phosphate synthase</fullName>
        <ecNumber evidence="4">4.3.2.10</ecNumber>
    </recommendedName>
    <alternativeName>
        <fullName evidence="9">IGP synthase cyclase subunit</fullName>
    </alternativeName>
</protein>
<dbReference type="InterPro" id="IPR011060">
    <property type="entry name" value="RibuloseP-bd_barrel"/>
</dbReference>
<evidence type="ECO:0000313" key="12">
    <source>
        <dbReference type="EMBL" id="TCP22917.1"/>
    </source>
</evidence>
<evidence type="ECO:0000256" key="6">
    <source>
        <dbReference type="ARBA" id="ARBA00023102"/>
    </source>
</evidence>
<comment type="function">
    <text evidence="8">IGPS catalyzes the conversion of PRFAR and glutamine to IGP, AICAR and glutamate. The HisF subunit catalyzes the cyclization activity that produces IGP and AICAR from PRFAR using the ammonia provided by the HisH subunit.</text>
</comment>
<organism evidence="12 13">
    <name type="scientific">Tenacibaculum skagerrakense</name>
    <dbReference type="NCBI Taxonomy" id="186571"/>
    <lineage>
        <taxon>Bacteria</taxon>
        <taxon>Pseudomonadati</taxon>
        <taxon>Bacteroidota</taxon>
        <taxon>Flavobacteriia</taxon>
        <taxon>Flavobacteriales</taxon>
        <taxon>Flavobacteriaceae</taxon>
        <taxon>Tenacibaculum</taxon>
    </lineage>
</organism>
<keyword evidence="13" id="KW-1185">Reference proteome</keyword>
<evidence type="ECO:0000256" key="4">
    <source>
        <dbReference type="ARBA" id="ARBA00012809"/>
    </source>
</evidence>
<keyword evidence="5 11" id="KW-0028">Amino-acid biosynthesis</keyword>
<reference evidence="12 13" key="1">
    <citation type="submission" date="2019-03" db="EMBL/GenBank/DDBJ databases">
        <title>Genomic Encyclopedia of Type Strains, Phase IV (KMG-IV): sequencing the most valuable type-strain genomes for metagenomic binning, comparative biology and taxonomic classification.</title>
        <authorList>
            <person name="Goeker M."/>
        </authorList>
    </citation>
    <scope>NUCLEOTIDE SEQUENCE [LARGE SCALE GENOMIC DNA]</scope>
    <source>
        <strain evidence="12 13">DSM 14836</strain>
    </source>
</reference>
<name>A0A4R2NMQ9_9FLAO</name>
<dbReference type="Gene3D" id="3.20.20.70">
    <property type="entry name" value="Aldolase class I"/>
    <property type="match status" value="1"/>
</dbReference>
<proteinExistence type="inferred from homology"/>
<evidence type="ECO:0000256" key="3">
    <source>
        <dbReference type="ARBA" id="ARBA00011152"/>
    </source>
</evidence>
<dbReference type="EMBL" id="SLXM01000010">
    <property type="protein sequence ID" value="TCP22917.1"/>
    <property type="molecule type" value="Genomic_DNA"/>
</dbReference>
<sequence>MKTIRIIPRLDIKGPNLVKGIHLEGLRVLGKPSDFAKFYYENGADELLFMDVVASLYDRNSLHDIISQTAENIFIPITVGGGLRTLDDIKQVLRAGADKVSLNTAAIKNPKVIEQAALRFGSSTIVVAIEAIKQEGGKYFCFTDNGREYTGVEVVDWAKKVQDLGAGEIIITSVDREGTGRGFDEELINEIASNVSVPLIVHGGAGKKEHFKEVIENCNIDAVSTAGVLHYDFIKNNRGDMSGASEGNFDFLLSGRSVKNLKTTTIKELKAYLSEGNINVR</sequence>
<keyword evidence="7" id="KW-0456">Lyase</keyword>
<dbReference type="PANTHER" id="PTHR21235">
    <property type="entry name" value="IMIDAZOLE GLYCEROL PHOSPHATE SYNTHASE SUBUNIT HISF/H IGP SYNTHASE SUBUNIT HISF/H"/>
    <property type="match status" value="1"/>
</dbReference>
<dbReference type="PANTHER" id="PTHR21235:SF2">
    <property type="entry name" value="IMIDAZOLE GLYCEROL PHOSPHATE SYNTHASE HISHF"/>
    <property type="match status" value="1"/>
</dbReference>
<evidence type="ECO:0000256" key="2">
    <source>
        <dbReference type="ARBA" id="ARBA00009667"/>
    </source>
</evidence>
<dbReference type="AlphaFoldDB" id="A0A4R2NMQ9"/>
<evidence type="ECO:0000313" key="13">
    <source>
        <dbReference type="Proteomes" id="UP000294564"/>
    </source>
</evidence>
<dbReference type="GO" id="GO:0000107">
    <property type="term" value="F:imidazoleglycerol-phosphate synthase activity"/>
    <property type="evidence" value="ECO:0007669"/>
    <property type="project" value="InterPro"/>
</dbReference>
<keyword evidence="6 11" id="KW-0368">Histidine biosynthesis</keyword>
<comment type="subunit">
    <text evidence="3">Heterodimer of HisH and HisF.</text>
</comment>
<comment type="catalytic activity">
    <reaction evidence="10">
        <text>5-[(5-phospho-1-deoxy-D-ribulos-1-ylimino)methylamino]-1-(5-phospho-beta-D-ribosyl)imidazole-4-carboxamide + L-glutamine = D-erythro-1-(imidazol-4-yl)glycerol 3-phosphate + 5-amino-1-(5-phospho-beta-D-ribosyl)imidazole-4-carboxamide + L-glutamate + H(+)</text>
        <dbReference type="Rhea" id="RHEA:24793"/>
        <dbReference type="ChEBI" id="CHEBI:15378"/>
        <dbReference type="ChEBI" id="CHEBI:29985"/>
        <dbReference type="ChEBI" id="CHEBI:58278"/>
        <dbReference type="ChEBI" id="CHEBI:58359"/>
        <dbReference type="ChEBI" id="CHEBI:58475"/>
        <dbReference type="ChEBI" id="CHEBI:58525"/>
        <dbReference type="EC" id="4.3.2.10"/>
    </reaction>
</comment>
<evidence type="ECO:0000256" key="11">
    <source>
        <dbReference type="RuleBase" id="RU003657"/>
    </source>
</evidence>
<dbReference type="GO" id="GO:0016829">
    <property type="term" value="F:lyase activity"/>
    <property type="evidence" value="ECO:0007669"/>
    <property type="project" value="UniProtKB-KW"/>
</dbReference>
<dbReference type="EC" id="4.3.2.10" evidence="4"/>
<evidence type="ECO:0000256" key="8">
    <source>
        <dbReference type="ARBA" id="ARBA00025475"/>
    </source>
</evidence>
<dbReference type="UniPathway" id="UPA00031">
    <property type="reaction ID" value="UER00010"/>
</dbReference>
<comment type="caution">
    <text evidence="12">The sequence shown here is derived from an EMBL/GenBank/DDBJ whole genome shotgun (WGS) entry which is preliminary data.</text>
</comment>
<evidence type="ECO:0000256" key="10">
    <source>
        <dbReference type="ARBA" id="ARBA00047838"/>
    </source>
</evidence>
<comment type="similarity">
    <text evidence="2 11">Belongs to the HisA/HisF family.</text>
</comment>
<dbReference type="Proteomes" id="UP000294564">
    <property type="component" value="Unassembled WGS sequence"/>
</dbReference>
<gene>
    <name evidence="12" type="ORF">EV195_11046</name>
</gene>
<dbReference type="SUPFAM" id="SSF51366">
    <property type="entry name" value="Ribulose-phoshate binding barrel"/>
    <property type="match status" value="1"/>
</dbReference>
<dbReference type="GO" id="GO:0000105">
    <property type="term" value="P:L-histidine biosynthetic process"/>
    <property type="evidence" value="ECO:0007669"/>
    <property type="project" value="UniProtKB-UniPathway"/>
</dbReference>
<dbReference type="InterPro" id="IPR006062">
    <property type="entry name" value="His_biosynth"/>
</dbReference>
<dbReference type="InterPro" id="IPR050064">
    <property type="entry name" value="IGPS_HisA/HisF"/>
</dbReference>
<accession>A0A4R2NMQ9</accession>
<comment type="pathway">
    <text evidence="1">Amino-acid biosynthesis; L-histidine biosynthesis; L-histidine from 5-phospho-alpha-D-ribose 1-diphosphate: step 5/9.</text>
</comment>
<dbReference type="OrthoDB" id="9781903at2"/>